<evidence type="ECO:0000313" key="3">
    <source>
        <dbReference type="Proteomes" id="UP000324748"/>
    </source>
</evidence>
<evidence type="ECO:0000313" key="2">
    <source>
        <dbReference type="EMBL" id="KAA1071494.1"/>
    </source>
</evidence>
<organism evidence="2 3">
    <name type="scientific">Puccinia graminis f. sp. tritici</name>
    <dbReference type="NCBI Taxonomy" id="56615"/>
    <lineage>
        <taxon>Eukaryota</taxon>
        <taxon>Fungi</taxon>
        <taxon>Dikarya</taxon>
        <taxon>Basidiomycota</taxon>
        <taxon>Pucciniomycotina</taxon>
        <taxon>Pucciniomycetes</taxon>
        <taxon>Pucciniales</taxon>
        <taxon>Pucciniaceae</taxon>
        <taxon>Puccinia</taxon>
    </lineage>
</organism>
<reference evidence="2 3" key="1">
    <citation type="submission" date="2019-05" db="EMBL/GenBank/DDBJ databases">
        <title>Emergence of the Ug99 lineage of the wheat stem rust pathogen through somatic hybridization.</title>
        <authorList>
            <person name="Li F."/>
            <person name="Upadhyaya N.M."/>
            <person name="Sperschneider J."/>
            <person name="Matny O."/>
            <person name="Nguyen-Phuc H."/>
            <person name="Mago R."/>
            <person name="Raley C."/>
            <person name="Miller M.E."/>
            <person name="Silverstein K.A.T."/>
            <person name="Henningsen E."/>
            <person name="Hirsch C.D."/>
            <person name="Visser B."/>
            <person name="Pretorius Z.A."/>
            <person name="Steffenson B.J."/>
            <person name="Schwessinger B."/>
            <person name="Dodds P.N."/>
            <person name="Figueroa M."/>
        </authorList>
    </citation>
    <scope>NUCLEOTIDE SEQUENCE [LARGE SCALE GENOMIC DNA]</scope>
    <source>
        <strain evidence="2">21-0</strain>
    </source>
</reference>
<feature type="compositionally biased region" description="Low complexity" evidence="1">
    <location>
        <begin position="42"/>
        <end position="66"/>
    </location>
</feature>
<accession>A0A5B0M6N4</accession>
<feature type="region of interest" description="Disordered" evidence="1">
    <location>
        <begin position="35"/>
        <end position="79"/>
    </location>
</feature>
<feature type="compositionally biased region" description="Polar residues" evidence="1">
    <location>
        <begin position="67"/>
        <end position="79"/>
    </location>
</feature>
<evidence type="ECO:0000256" key="1">
    <source>
        <dbReference type="SAM" id="MobiDB-lite"/>
    </source>
</evidence>
<dbReference type="EMBL" id="VSWC01000170">
    <property type="protein sequence ID" value="KAA1071494.1"/>
    <property type="molecule type" value="Genomic_DNA"/>
</dbReference>
<dbReference type="Proteomes" id="UP000324748">
    <property type="component" value="Unassembled WGS sequence"/>
</dbReference>
<name>A0A5B0M6N4_PUCGR</name>
<proteinExistence type="predicted"/>
<dbReference type="AlphaFoldDB" id="A0A5B0M6N4"/>
<comment type="caution">
    <text evidence="2">The sequence shown here is derived from an EMBL/GenBank/DDBJ whole genome shotgun (WGS) entry which is preliminary data.</text>
</comment>
<keyword evidence="3" id="KW-1185">Reference proteome</keyword>
<gene>
    <name evidence="2" type="ORF">PGT21_009762</name>
</gene>
<protein>
    <submittedName>
        <fullName evidence="2">Uncharacterized protein</fullName>
    </submittedName>
</protein>
<sequence>MCGSFHYGQLGVAARRSQRQQALYDHCQSRRSKFPFLANQRPSAGSPSSSSTLNPSSAISIADSPSYTHSPRFTNNGPPSSHDPFIDIFSMDLAASELPSSSIQYKIRLVNSINSYRYSLRYS</sequence>